<dbReference type="GO" id="GO:0090266">
    <property type="term" value="P:regulation of mitotic cell cycle spindle assembly checkpoint"/>
    <property type="evidence" value="ECO:0007669"/>
    <property type="project" value="InterPro"/>
</dbReference>
<evidence type="ECO:0000256" key="4">
    <source>
        <dbReference type="ARBA" id="ARBA00022776"/>
    </source>
</evidence>
<dbReference type="GO" id="GO:0005680">
    <property type="term" value="C:anaphase-promoting complex"/>
    <property type="evidence" value="ECO:0007669"/>
    <property type="project" value="InterPro"/>
</dbReference>
<feature type="region of interest" description="Disordered" evidence="6">
    <location>
        <begin position="50"/>
        <end position="94"/>
    </location>
</feature>
<name>A0A6F9D6V7_9ASCI</name>
<accession>A0A6F9D6V7</accession>
<dbReference type="EMBL" id="LR782894">
    <property type="protein sequence ID" value="CAB3221503.1"/>
    <property type="molecule type" value="mRNA"/>
</dbReference>
<evidence type="ECO:0000256" key="5">
    <source>
        <dbReference type="ARBA" id="ARBA00023306"/>
    </source>
</evidence>
<gene>
    <name evidence="7" type="primary">Anapc15</name>
</gene>
<evidence type="ECO:0000313" key="7">
    <source>
        <dbReference type="EMBL" id="CAB3221503.1"/>
    </source>
</evidence>
<dbReference type="PANTHER" id="PTHR22526:SF2">
    <property type="entry name" value="ANAPHASE PROMOTING COMPLEX C SUBUNIT 15, PSEUDOGENE-RELATED"/>
    <property type="match status" value="1"/>
</dbReference>
<evidence type="ECO:0000256" key="1">
    <source>
        <dbReference type="ARBA" id="ARBA00004906"/>
    </source>
</evidence>
<feature type="compositionally biased region" description="Acidic residues" evidence="6">
    <location>
        <begin position="66"/>
        <end position="81"/>
    </location>
</feature>
<organism evidence="7">
    <name type="scientific">Phallusia mammillata</name>
    <dbReference type="NCBI Taxonomy" id="59560"/>
    <lineage>
        <taxon>Eukaryota</taxon>
        <taxon>Metazoa</taxon>
        <taxon>Chordata</taxon>
        <taxon>Tunicata</taxon>
        <taxon>Ascidiacea</taxon>
        <taxon>Phlebobranchia</taxon>
        <taxon>Ascidiidae</taxon>
        <taxon>Phallusia</taxon>
    </lineage>
</organism>
<comment type="pathway">
    <text evidence="1">Protein modification; protein ubiquitination.</text>
</comment>
<dbReference type="PANTHER" id="PTHR22526">
    <property type="entry name" value="ANAPHASE PROMOTING COMPLEX C SUBUNIT 15, PSEUDOGENE-RELATED"/>
    <property type="match status" value="1"/>
</dbReference>
<proteinExistence type="evidence at transcript level"/>
<dbReference type="InterPro" id="IPR026182">
    <property type="entry name" value="ANAPC15"/>
</dbReference>
<feature type="region of interest" description="Disordered" evidence="6">
    <location>
        <begin position="1"/>
        <end position="24"/>
    </location>
</feature>
<sequence>MSTQFPSFAPKTTNPLWFSVGEPGDDEAELRTLEAKYKKWMKSIIDKDKDAPYIGKKPDAMQPTEPEPEGESEESEDEEDLNGFQDSPEDQNPGIQAGYVYFMLQKETVLQTPLPLNRWIWI</sequence>
<evidence type="ECO:0000256" key="2">
    <source>
        <dbReference type="ARBA" id="ARBA00009618"/>
    </source>
</evidence>
<dbReference type="Pfam" id="PF15243">
    <property type="entry name" value="ANAPC15"/>
    <property type="match status" value="1"/>
</dbReference>
<dbReference type="GO" id="GO:0051301">
    <property type="term" value="P:cell division"/>
    <property type="evidence" value="ECO:0007669"/>
    <property type="project" value="UniProtKB-KW"/>
</dbReference>
<evidence type="ECO:0000256" key="6">
    <source>
        <dbReference type="SAM" id="MobiDB-lite"/>
    </source>
</evidence>
<evidence type="ECO:0000256" key="3">
    <source>
        <dbReference type="ARBA" id="ARBA00022618"/>
    </source>
</evidence>
<dbReference type="AlphaFoldDB" id="A0A6F9D6V7"/>
<protein>
    <submittedName>
        <fullName evidence="7">Anaphase-promoting complex subunit 15B-like</fullName>
    </submittedName>
</protein>
<keyword evidence="3" id="KW-0132">Cell division</keyword>
<reference evidence="7" key="1">
    <citation type="submission" date="2020-04" db="EMBL/GenBank/DDBJ databases">
        <authorList>
            <person name="Neveu A P."/>
        </authorList>
    </citation>
    <scope>NUCLEOTIDE SEQUENCE</scope>
    <source>
        <tissue evidence="7">Whole embryo</tissue>
    </source>
</reference>
<keyword evidence="5" id="KW-0131">Cell cycle</keyword>
<comment type="similarity">
    <text evidence="2">Belongs to the APC15 family.</text>
</comment>
<feature type="compositionally biased region" description="Polar residues" evidence="6">
    <location>
        <begin position="1"/>
        <end position="16"/>
    </location>
</feature>
<feature type="compositionally biased region" description="Basic and acidic residues" evidence="6">
    <location>
        <begin position="50"/>
        <end position="59"/>
    </location>
</feature>
<keyword evidence="4" id="KW-0498">Mitosis</keyword>